<evidence type="ECO:0000256" key="1">
    <source>
        <dbReference type="SAM" id="Phobius"/>
    </source>
</evidence>
<keyword evidence="1" id="KW-0812">Transmembrane</keyword>
<reference evidence="2" key="2">
    <citation type="journal article" date="2007" name="Science">
        <title>Draft genome sequence of the sexually transmitted pathogen Trichomonas vaginalis.</title>
        <authorList>
            <person name="Carlton J.M."/>
            <person name="Hirt R.P."/>
            <person name="Silva J.C."/>
            <person name="Delcher A.L."/>
            <person name="Schatz M."/>
            <person name="Zhao Q."/>
            <person name="Wortman J.R."/>
            <person name="Bidwell S.L."/>
            <person name="Alsmark U.C.M."/>
            <person name="Besteiro S."/>
            <person name="Sicheritz-Ponten T."/>
            <person name="Noel C.J."/>
            <person name="Dacks J.B."/>
            <person name="Foster P.G."/>
            <person name="Simillion C."/>
            <person name="Van de Peer Y."/>
            <person name="Miranda-Saavedra D."/>
            <person name="Barton G.J."/>
            <person name="Westrop G.D."/>
            <person name="Mueller S."/>
            <person name="Dessi D."/>
            <person name="Fiori P.L."/>
            <person name="Ren Q."/>
            <person name="Paulsen I."/>
            <person name="Zhang H."/>
            <person name="Bastida-Corcuera F.D."/>
            <person name="Simoes-Barbosa A."/>
            <person name="Brown M.T."/>
            <person name="Hayes R.D."/>
            <person name="Mukherjee M."/>
            <person name="Okumura C.Y."/>
            <person name="Schneider R."/>
            <person name="Smith A.J."/>
            <person name="Vanacova S."/>
            <person name="Villalvazo M."/>
            <person name="Haas B.J."/>
            <person name="Pertea M."/>
            <person name="Feldblyum T.V."/>
            <person name="Utterback T.R."/>
            <person name="Shu C.L."/>
            <person name="Osoegawa K."/>
            <person name="de Jong P.J."/>
            <person name="Hrdy I."/>
            <person name="Horvathova L."/>
            <person name="Zubacova Z."/>
            <person name="Dolezal P."/>
            <person name="Malik S.B."/>
            <person name="Logsdon J.M. Jr."/>
            <person name="Henze K."/>
            <person name="Gupta A."/>
            <person name="Wang C.C."/>
            <person name="Dunne R.L."/>
            <person name="Upcroft J.A."/>
            <person name="Upcroft P."/>
            <person name="White O."/>
            <person name="Salzberg S.L."/>
            <person name="Tang P."/>
            <person name="Chiu C.-H."/>
            <person name="Lee Y.-S."/>
            <person name="Embley T.M."/>
            <person name="Coombs G.H."/>
            <person name="Mottram J.C."/>
            <person name="Tachezy J."/>
            <person name="Fraser-Liggett C.M."/>
            <person name="Johnson P.J."/>
        </authorList>
    </citation>
    <scope>NUCLEOTIDE SEQUENCE [LARGE SCALE GENOMIC DNA]</scope>
    <source>
        <strain evidence="2">G3</strain>
    </source>
</reference>
<evidence type="ECO:0000313" key="2">
    <source>
        <dbReference type="EMBL" id="EAY01252.1"/>
    </source>
</evidence>
<dbReference type="VEuPathDB" id="TrichDB:TVAGG3_0947810"/>
<dbReference type="RefSeq" id="XP_001314067.1">
    <property type="nucleotide sequence ID" value="XM_001314060.1"/>
</dbReference>
<keyword evidence="1" id="KW-1133">Transmembrane helix</keyword>
<feature type="transmembrane region" description="Helical" evidence="1">
    <location>
        <begin position="6"/>
        <end position="24"/>
    </location>
</feature>
<dbReference type="InParanoid" id="A2F1G5"/>
<dbReference type="VEuPathDB" id="TrichDB:TVAG_027200"/>
<dbReference type="SMR" id="A2F1G5"/>
<evidence type="ECO:0000313" key="3">
    <source>
        <dbReference type="Proteomes" id="UP000001542"/>
    </source>
</evidence>
<dbReference type="EMBL" id="DS113573">
    <property type="protein sequence ID" value="EAY01252.1"/>
    <property type="molecule type" value="Genomic_DNA"/>
</dbReference>
<organism evidence="2 3">
    <name type="scientific">Trichomonas vaginalis (strain ATCC PRA-98 / G3)</name>
    <dbReference type="NCBI Taxonomy" id="412133"/>
    <lineage>
        <taxon>Eukaryota</taxon>
        <taxon>Metamonada</taxon>
        <taxon>Parabasalia</taxon>
        <taxon>Trichomonadida</taxon>
        <taxon>Trichomonadidae</taxon>
        <taxon>Trichomonas</taxon>
    </lineage>
</organism>
<keyword evidence="3" id="KW-1185">Reference proteome</keyword>
<accession>A2F1G5</accession>
<reference evidence="2" key="1">
    <citation type="submission" date="2006-10" db="EMBL/GenBank/DDBJ databases">
        <authorList>
            <person name="Amadeo P."/>
            <person name="Zhao Q."/>
            <person name="Wortman J."/>
            <person name="Fraser-Liggett C."/>
            <person name="Carlton J."/>
        </authorList>
    </citation>
    <scope>NUCLEOTIDE SEQUENCE</scope>
    <source>
        <strain evidence="2">G3</strain>
    </source>
</reference>
<sequence length="194" mass="21899">MDALDIIITVFIISLVIVCCFGCYKCYKCLKYDCDCGIKSCMSSSSSGYTARTTNYPAVQYSANVQNRNIYSQKDDSSDSLSSSEILLGIALNQFQREQARDIALLTKELIEIQERINNSTLQDVINLSIVFLHHIDELQNCIEGLQMLESFRELLKAIRDEIVSALQARRTIRVAIIERNGNQIRGIVAQFQA</sequence>
<dbReference type="KEGG" id="tva:4759077"/>
<protein>
    <submittedName>
        <fullName evidence="2">Uncharacterized protein</fullName>
    </submittedName>
</protein>
<gene>
    <name evidence="2" type="ORF">TVAG_027200</name>
</gene>
<dbReference type="AlphaFoldDB" id="A2F1G5"/>
<dbReference type="Proteomes" id="UP000001542">
    <property type="component" value="Unassembled WGS sequence"/>
</dbReference>
<keyword evidence="1" id="KW-0472">Membrane</keyword>
<proteinExistence type="predicted"/>
<name>A2F1G5_TRIV3</name>